<dbReference type="AlphaFoldDB" id="X6NZC5"/>
<protein>
    <submittedName>
        <fullName evidence="1">Uncharacterized protein</fullName>
    </submittedName>
</protein>
<keyword evidence="2" id="KW-1185">Reference proteome</keyword>
<dbReference type="EMBL" id="ASPP01005009">
    <property type="protein sequence ID" value="ETO31316.1"/>
    <property type="molecule type" value="Genomic_DNA"/>
</dbReference>
<sequence length="198" mass="22964">MFTVFEMEIDYLSLVAWEGLKCGQAIISCEIQQRVLNTIKHKYPRKDIFIISQWSRINSFGFLQGQESVHSLLPINSTYFPHLTFQEWLAAYYLVNCLYESSESDNHQQVCAILINQQLTPKFAVMIPFMAGILYENIKKKRSIRLWFIIFLEAATLFTSTHSYSTIDITSALSGCLQSRYREFISPSSSPKVSQRDY</sequence>
<dbReference type="Proteomes" id="UP000023152">
    <property type="component" value="Unassembled WGS sequence"/>
</dbReference>
<name>X6NZC5_RETFI</name>
<organism evidence="1 2">
    <name type="scientific">Reticulomyxa filosa</name>
    <dbReference type="NCBI Taxonomy" id="46433"/>
    <lineage>
        <taxon>Eukaryota</taxon>
        <taxon>Sar</taxon>
        <taxon>Rhizaria</taxon>
        <taxon>Retaria</taxon>
        <taxon>Foraminifera</taxon>
        <taxon>Monothalamids</taxon>
        <taxon>Reticulomyxidae</taxon>
        <taxon>Reticulomyxa</taxon>
    </lineage>
</organism>
<gene>
    <name evidence="1" type="ORF">RFI_05804</name>
</gene>
<proteinExistence type="predicted"/>
<accession>X6NZC5</accession>
<comment type="caution">
    <text evidence="1">The sequence shown here is derived from an EMBL/GenBank/DDBJ whole genome shotgun (WGS) entry which is preliminary data.</text>
</comment>
<evidence type="ECO:0000313" key="2">
    <source>
        <dbReference type="Proteomes" id="UP000023152"/>
    </source>
</evidence>
<reference evidence="1 2" key="1">
    <citation type="journal article" date="2013" name="Curr. Biol.">
        <title>The Genome of the Foraminiferan Reticulomyxa filosa.</title>
        <authorList>
            <person name="Glockner G."/>
            <person name="Hulsmann N."/>
            <person name="Schleicher M."/>
            <person name="Noegel A.A."/>
            <person name="Eichinger L."/>
            <person name="Gallinger C."/>
            <person name="Pawlowski J."/>
            <person name="Sierra R."/>
            <person name="Euteneuer U."/>
            <person name="Pillet L."/>
            <person name="Moustafa A."/>
            <person name="Platzer M."/>
            <person name="Groth M."/>
            <person name="Szafranski K."/>
            <person name="Schliwa M."/>
        </authorList>
    </citation>
    <scope>NUCLEOTIDE SEQUENCE [LARGE SCALE GENOMIC DNA]</scope>
</reference>
<evidence type="ECO:0000313" key="1">
    <source>
        <dbReference type="EMBL" id="ETO31316.1"/>
    </source>
</evidence>